<gene>
    <name evidence="3" type="ORF">D3226_02060</name>
</gene>
<comment type="similarity">
    <text evidence="1">Belongs to the carbon-nitrogen hydrolase superfamily. NIT1/NIT2 family.</text>
</comment>
<evidence type="ECO:0000313" key="4">
    <source>
        <dbReference type="Proteomes" id="UP001646141"/>
    </source>
</evidence>
<dbReference type="CDD" id="cd07581">
    <property type="entry name" value="nitrilase_3"/>
    <property type="match status" value="1"/>
</dbReference>
<evidence type="ECO:0000256" key="1">
    <source>
        <dbReference type="ARBA" id="ARBA00010613"/>
    </source>
</evidence>
<dbReference type="InterPro" id="IPR036526">
    <property type="entry name" value="C-N_Hydrolase_sf"/>
</dbReference>
<feature type="domain" description="CN hydrolase" evidence="2">
    <location>
        <begin position="8"/>
        <end position="248"/>
    </location>
</feature>
<proteinExistence type="inferred from homology"/>
<dbReference type="Pfam" id="PF00795">
    <property type="entry name" value="CN_hydrolase"/>
    <property type="match status" value="1"/>
</dbReference>
<protein>
    <submittedName>
        <fullName evidence="3">Carbon-nitrogen hydrolase family protein</fullName>
    </submittedName>
</protein>
<evidence type="ECO:0000259" key="2">
    <source>
        <dbReference type="PROSITE" id="PS50263"/>
    </source>
</evidence>
<accession>A0ABS1SML9</accession>
<keyword evidence="4" id="KW-1185">Reference proteome</keyword>
<dbReference type="Gene3D" id="3.60.110.10">
    <property type="entry name" value="Carbon-nitrogen hydrolase"/>
    <property type="match status" value="1"/>
</dbReference>
<reference evidence="3 4" key="1">
    <citation type="submission" date="2018-09" db="EMBL/GenBank/DDBJ databases">
        <title>Comparative genomics of Leucobacter spp.</title>
        <authorList>
            <person name="Reis A.C."/>
            <person name="Kolvenbach B.A."/>
            <person name="Corvini P.F.X."/>
            <person name="Nunes O.C."/>
        </authorList>
    </citation>
    <scope>NUCLEOTIDE SEQUENCE [LARGE SCALE GENOMIC DNA]</scope>
    <source>
        <strain evidence="3 4">L-1</strain>
    </source>
</reference>
<dbReference type="Proteomes" id="UP001646141">
    <property type="component" value="Unassembled WGS sequence"/>
</dbReference>
<dbReference type="SUPFAM" id="SSF56317">
    <property type="entry name" value="Carbon-nitrogen hydrolase"/>
    <property type="match status" value="1"/>
</dbReference>
<dbReference type="EMBL" id="QYAD01000001">
    <property type="protein sequence ID" value="MBL3688744.1"/>
    <property type="molecule type" value="Genomic_DNA"/>
</dbReference>
<dbReference type="InterPro" id="IPR003010">
    <property type="entry name" value="C-N_Hydrolase"/>
</dbReference>
<keyword evidence="3" id="KW-0378">Hydrolase</keyword>
<comment type="caution">
    <text evidence="3">The sequence shown here is derived from an EMBL/GenBank/DDBJ whole genome shotgun (WGS) entry which is preliminary data.</text>
</comment>
<dbReference type="GO" id="GO:0016787">
    <property type="term" value="F:hydrolase activity"/>
    <property type="evidence" value="ECO:0007669"/>
    <property type="project" value="UniProtKB-KW"/>
</dbReference>
<organism evidence="3 4">
    <name type="scientific">Leucobacter chromiireducens subsp. chromiireducens</name>
    <dbReference type="NCBI Taxonomy" id="660067"/>
    <lineage>
        <taxon>Bacteria</taxon>
        <taxon>Bacillati</taxon>
        <taxon>Actinomycetota</taxon>
        <taxon>Actinomycetes</taxon>
        <taxon>Micrococcales</taxon>
        <taxon>Microbacteriaceae</taxon>
        <taxon>Leucobacter</taxon>
    </lineage>
</organism>
<sequence>MLWKGNLMRVAVVQTSPGIDVEANFATIRRFTAEAAAQGARLVVFPEEAALLADDAIKPQFGTILSEMWPRFEALLADLAREHGVTLISAGYEPNPDGLPFNTILAFDPQGLELARYHKMHTYDAFAYQESAYVTRGSSLPPVIEVEGFKVGIANCYDVRFPELFRSLADRGADIISLSAAWVSGKGKEQHWEVLTQARAIENVSWLLASGTVGDDSVGLSRVIDPLGIITASANAHEETVIYADVDARRTRLARAMLPALNNRRLELSYRIA</sequence>
<evidence type="ECO:0000313" key="3">
    <source>
        <dbReference type="EMBL" id="MBL3688744.1"/>
    </source>
</evidence>
<dbReference type="PANTHER" id="PTHR23088">
    <property type="entry name" value="NITRILASE-RELATED"/>
    <property type="match status" value="1"/>
</dbReference>
<dbReference type="PANTHER" id="PTHR23088:SF27">
    <property type="entry name" value="DEAMINATED GLUTATHIONE AMIDASE"/>
    <property type="match status" value="1"/>
</dbReference>
<dbReference type="PROSITE" id="PS50263">
    <property type="entry name" value="CN_HYDROLASE"/>
    <property type="match status" value="1"/>
</dbReference>
<name>A0ABS1SML9_9MICO</name>